<feature type="compositionally biased region" description="Low complexity" evidence="1">
    <location>
        <begin position="37"/>
        <end position="49"/>
    </location>
</feature>
<proteinExistence type="predicted"/>
<evidence type="ECO:0000256" key="1">
    <source>
        <dbReference type="SAM" id="MobiDB-lite"/>
    </source>
</evidence>
<dbReference type="EMBL" id="JADGJD010000039">
    <property type="protein sequence ID" value="KAJ3056262.1"/>
    <property type="molecule type" value="Genomic_DNA"/>
</dbReference>
<dbReference type="AlphaFoldDB" id="A0AAD5X4J6"/>
<protein>
    <submittedName>
        <fullName evidence="2">Uncharacterized protein</fullName>
    </submittedName>
</protein>
<evidence type="ECO:0000313" key="2">
    <source>
        <dbReference type="EMBL" id="KAJ3056262.1"/>
    </source>
</evidence>
<reference evidence="2" key="1">
    <citation type="submission" date="2020-05" db="EMBL/GenBank/DDBJ databases">
        <title>Phylogenomic resolution of chytrid fungi.</title>
        <authorList>
            <person name="Stajich J.E."/>
            <person name="Amses K."/>
            <person name="Simmons R."/>
            <person name="Seto K."/>
            <person name="Myers J."/>
            <person name="Bonds A."/>
            <person name="Quandt C.A."/>
            <person name="Barry K."/>
            <person name="Liu P."/>
            <person name="Grigoriev I."/>
            <person name="Longcore J.E."/>
            <person name="James T.Y."/>
        </authorList>
    </citation>
    <scope>NUCLEOTIDE SEQUENCE</scope>
    <source>
        <strain evidence="2">JEL0318</strain>
    </source>
</reference>
<dbReference type="Proteomes" id="UP001212841">
    <property type="component" value="Unassembled WGS sequence"/>
</dbReference>
<name>A0AAD5X4J6_9FUNG</name>
<organism evidence="2 3">
    <name type="scientific">Rhizophlyctis rosea</name>
    <dbReference type="NCBI Taxonomy" id="64517"/>
    <lineage>
        <taxon>Eukaryota</taxon>
        <taxon>Fungi</taxon>
        <taxon>Fungi incertae sedis</taxon>
        <taxon>Chytridiomycota</taxon>
        <taxon>Chytridiomycota incertae sedis</taxon>
        <taxon>Chytridiomycetes</taxon>
        <taxon>Rhizophlyctidales</taxon>
        <taxon>Rhizophlyctidaceae</taxon>
        <taxon>Rhizophlyctis</taxon>
    </lineage>
</organism>
<keyword evidence="3" id="KW-1185">Reference proteome</keyword>
<sequence>TRSSAGHSPMAEKPRTDADEGDQEAGEDDEEEDEPSPTDSAPDSATDTGVSPMTEQTNLIPAVEPSSPHLEATPAPSVLTSPPSNLGAFRLPPLSLTPAEGNEPSEEDYILRSQAPAGQAEAVEWRDLEGGQGQGVDETERDKD</sequence>
<comment type="caution">
    <text evidence="2">The sequence shown here is derived from an EMBL/GenBank/DDBJ whole genome shotgun (WGS) entry which is preliminary data.</text>
</comment>
<feature type="non-terminal residue" evidence="2">
    <location>
        <position position="1"/>
    </location>
</feature>
<feature type="compositionally biased region" description="Acidic residues" evidence="1">
    <location>
        <begin position="19"/>
        <end position="36"/>
    </location>
</feature>
<feature type="region of interest" description="Disordered" evidence="1">
    <location>
        <begin position="1"/>
        <end position="144"/>
    </location>
</feature>
<gene>
    <name evidence="2" type="ORF">HK097_007474</name>
</gene>
<evidence type="ECO:0000313" key="3">
    <source>
        <dbReference type="Proteomes" id="UP001212841"/>
    </source>
</evidence>
<accession>A0AAD5X4J6</accession>